<sequence>MSNLPTEVWQKIIAEFLFFNDWIKLLKIKEFKNHRLYINQLVQKYLNKQIEYRTLVVNQFLNTNIKEKIESYDLGLRLDSGRWSIENVIMTTESLNFYKDLKLSLQSNPQIDSIIKSIKDNDEINNCWGDNPVHFNGSNTFFCQIPRQ</sequence>
<protein>
    <submittedName>
        <fullName evidence="1">Uncharacterized protein</fullName>
    </submittedName>
</protein>
<dbReference type="AlphaFoldDB" id="A0A5E8CLM4"/>
<proteinExistence type="predicted"/>
<evidence type="ECO:0000313" key="1">
    <source>
        <dbReference type="EMBL" id="VVU94752.1"/>
    </source>
</evidence>
<reference evidence="1" key="1">
    <citation type="submission" date="2019-09" db="EMBL/GenBank/DDBJ databases">
        <authorList>
            <person name="Needham M D."/>
        </authorList>
    </citation>
    <scope>NUCLEOTIDE SEQUENCE</scope>
</reference>
<dbReference type="EMBL" id="CABVLZ010000002">
    <property type="protein sequence ID" value="VVU94752.1"/>
    <property type="molecule type" value="Genomic_DNA"/>
</dbReference>
<gene>
    <name evidence="1" type="ORF">CPAV1605_477</name>
</gene>
<name>A0A5E8CLM4_9ZZZZ</name>
<organism evidence="1">
    <name type="scientific">seawater metagenome</name>
    <dbReference type="NCBI Taxonomy" id="1561972"/>
    <lineage>
        <taxon>unclassified sequences</taxon>
        <taxon>metagenomes</taxon>
        <taxon>ecological metagenomes</taxon>
    </lineage>
</organism>
<accession>A0A5E8CLM4</accession>